<accession>A0ACC3T538</accession>
<gene>
    <name evidence="1" type="ORF">V1525DRAFT_431745</name>
</gene>
<dbReference type="Proteomes" id="UP001433508">
    <property type="component" value="Unassembled WGS sequence"/>
</dbReference>
<organism evidence="1 2">
    <name type="scientific">Lipomyces kononenkoae</name>
    <name type="common">Yeast</name>
    <dbReference type="NCBI Taxonomy" id="34357"/>
    <lineage>
        <taxon>Eukaryota</taxon>
        <taxon>Fungi</taxon>
        <taxon>Dikarya</taxon>
        <taxon>Ascomycota</taxon>
        <taxon>Saccharomycotina</taxon>
        <taxon>Lipomycetes</taxon>
        <taxon>Lipomycetales</taxon>
        <taxon>Lipomycetaceae</taxon>
        <taxon>Lipomyces</taxon>
    </lineage>
</organism>
<name>A0ACC3T538_LIPKO</name>
<keyword evidence="2" id="KW-1185">Reference proteome</keyword>
<sequence>MSDHLREIEQLRRELEQERRQLERREKEQERREKELQVQVQETTLEEYLRDCHRYIFKALRWPTNLCLPRDARDYFDTIKQAFGDRRLFPQSMNTRDKADDACPDPVAIEKHIDRFENVAIESPVRRILQKLLEVEPRIQEQFNFVQLRLSCNDLELKGQSDIGQAGDSNGGEEMQEHRRRSGPSVQTHPDGVGLPRKLTVEDLKPALARENLFMEADERIAMALTQVFDYMVDRGVAYGYVTAGQALVFLHIKQRDLRTLYYHLSVPDEEADDENGVAQLASFCLLTLRSEALQGSLLDKVLERATTELKKWPGPYDESWKHLEREGMDSSPSASSSQATTGSLYEDEHKSKVLFTIREYSLRSRSTCRDTAAIRTDNENEDDDPSGAPTRVLGRAGANKRKRTPWSRSSEDEDNEMSSNSDYPPTRQYCTQACLLGLKRGWYLDENCPNVSLHRTVEGSIRHPISASEFASMVGERLRQNPYRDCVALDPYGVLGKIGAIGALFKLELSPFGYTFVGKGTQSVHLRCLQHESLVYSRLESLQGEVVPVHLGIVNLASGYVLPGAARVLHMMLMAWGGEMAARADVPDLSVELRRSSRAVWSEGVDHGDEHEPNVLWNKELRRVMIIDFDRAALRPAAKHKKLSKLSGKGKKRK</sequence>
<reference evidence="2" key="1">
    <citation type="journal article" date="2024" name="Front. Bioeng. Biotechnol.">
        <title>Genome-scale model development and genomic sequencing of the oleaginous clade Lipomyces.</title>
        <authorList>
            <person name="Czajka J.J."/>
            <person name="Han Y."/>
            <person name="Kim J."/>
            <person name="Mondo S.J."/>
            <person name="Hofstad B.A."/>
            <person name="Robles A."/>
            <person name="Haridas S."/>
            <person name="Riley R."/>
            <person name="LaButti K."/>
            <person name="Pangilinan J."/>
            <person name="Andreopoulos W."/>
            <person name="Lipzen A."/>
            <person name="Yan J."/>
            <person name="Wang M."/>
            <person name="Ng V."/>
            <person name="Grigoriev I.V."/>
            <person name="Spatafora J.W."/>
            <person name="Magnuson J.K."/>
            <person name="Baker S.E."/>
            <person name="Pomraning K.R."/>
        </authorList>
    </citation>
    <scope>NUCLEOTIDE SEQUENCE [LARGE SCALE GENOMIC DNA]</scope>
    <source>
        <strain evidence="2">CBS 7786</strain>
    </source>
</reference>
<evidence type="ECO:0000313" key="1">
    <source>
        <dbReference type="EMBL" id="KAK9238544.1"/>
    </source>
</evidence>
<proteinExistence type="predicted"/>
<protein>
    <submittedName>
        <fullName evidence="1">Uncharacterized protein</fullName>
    </submittedName>
</protein>
<dbReference type="EMBL" id="MU971355">
    <property type="protein sequence ID" value="KAK9238544.1"/>
    <property type="molecule type" value="Genomic_DNA"/>
</dbReference>
<evidence type="ECO:0000313" key="2">
    <source>
        <dbReference type="Proteomes" id="UP001433508"/>
    </source>
</evidence>
<comment type="caution">
    <text evidence="1">The sequence shown here is derived from an EMBL/GenBank/DDBJ whole genome shotgun (WGS) entry which is preliminary data.</text>
</comment>